<dbReference type="PANTHER" id="PTHR35008">
    <property type="entry name" value="BLL4482 PROTEIN-RELATED"/>
    <property type="match status" value="1"/>
</dbReference>
<dbReference type="InterPro" id="IPR036909">
    <property type="entry name" value="Cyt_c-like_dom_sf"/>
</dbReference>
<dbReference type="InterPro" id="IPR051459">
    <property type="entry name" value="Cytochrome_c-type_DH"/>
</dbReference>
<evidence type="ECO:0000256" key="1">
    <source>
        <dbReference type="ARBA" id="ARBA00022617"/>
    </source>
</evidence>
<dbReference type="PANTHER" id="PTHR35008:SF8">
    <property type="entry name" value="ALCOHOL DEHYDROGENASE CYTOCHROME C SUBUNIT"/>
    <property type="match status" value="1"/>
</dbReference>
<dbReference type="SUPFAM" id="SSF46626">
    <property type="entry name" value="Cytochrome c"/>
    <property type="match status" value="1"/>
</dbReference>
<name>A0A1M7AAM3_9BRAD</name>
<proteinExistence type="predicted"/>
<keyword evidence="3 4" id="KW-0408">Iron</keyword>
<dbReference type="Proteomes" id="UP000183208">
    <property type="component" value="Unassembled WGS sequence"/>
</dbReference>
<sequence length="232" mass="24854">MFSSREHSMLLGFGLNFGLVLGLMLAAGTFAGAAEPGHFGYGNKATPELIAGWNIDVRGDDGVGLPAGSGTVERGADVYAEQCAACHGTFGEGEGRFPKLVGGKGTLRGERPEPTVGSYWPFAPTLWDYINRAMPMPAPHTLSADDVYALTAYILNLNDIVPNEFVADRTSVPTVKMPNRESFIWTDPRPDTMAKPCMNACNDPAETRIVSTAEGKQLTPRTTGPLDTMQSK</sequence>
<dbReference type="GO" id="GO:0009055">
    <property type="term" value="F:electron transfer activity"/>
    <property type="evidence" value="ECO:0007669"/>
    <property type="project" value="InterPro"/>
</dbReference>
<dbReference type="InterPro" id="IPR009056">
    <property type="entry name" value="Cyt_c-like_dom"/>
</dbReference>
<evidence type="ECO:0000256" key="3">
    <source>
        <dbReference type="ARBA" id="ARBA00023004"/>
    </source>
</evidence>
<evidence type="ECO:0000259" key="5">
    <source>
        <dbReference type="PROSITE" id="PS51007"/>
    </source>
</evidence>
<dbReference type="Pfam" id="PF00034">
    <property type="entry name" value="Cytochrom_C"/>
    <property type="match status" value="1"/>
</dbReference>
<evidence type="ECO:0000313" key="6">
    <source>
        <dbReference type="EMBL" id="SED38214.1"/>
    </source>
</evidence>
<reference evidence="6 7" key="1">
    <citation type="submission" date="2016-10" db="EMBL/GenBank/DDBJ databases">
        <authorList>
            <person name="de Groot N.N."/>
        </authorList>
    </citation>
    <scope>NUCLEOTIDE SEQUENCE [LARGE SCALE GENOMIC DNA]</scope>
    <source>
        <strain evidence="6 7">GAS522</strain>
    </source>
</reference>
<dbReference type="AlphaFoldDB" id="A0A1M7AAM3"/>
<dbReference type="PROSITE" id="PS51007">
    <property type="entry name" value="CYTC"/>
    <property type="match status" value="1"/>
</dbReference>
<keyword evidence="1 4" id="KW-0349">Heme</keyword>
<organism evidence="6 7">
    <name type="scientific">Bradyrhizobium lablabi</name>
    <dbReference type="NCBI Taxonomy" id="722472"/>
    <lineage>
        <taxon>Bacteria</taxon>
        <taxon>Pseudomonadati</taxon>
        <taxon>Pseudomonadota</taxon>
        <taxon>Alphaproteobacteria</taxon>
        <taxon>Hyphomicrobiales</taxon>
        <taxon>Nitrobacteraceae</taxon>
        <taxon>Bradyrhizobium</taxon>
    </lineage>
</organism>
<evidence type="ECO:0000256" key="4">
    <source>
        <dbReference type="PROSITE-ProRule" id="PRU00433"/>
    </source>
</evidence>
<dbReference type="GO" id="GO:0046872">
    <property type="term" value="F:metal ion binding"/>
    <property type="evidence" value="ECO:0007669"/>
    <property type="project" value="UniProtKB-KW"/>
</dbReference>
<dbReference type="EMBL" id="FNTI01000001">
    <property type="protein sequence ID" value="SED38214.1"/>
    <property type="molecule type" value="Genomic_DNA"/>
</dbReference>
<accession>A0A1M7AAM3</accession>
<dbReference type="GO" id="GO:0020037">
    <property type="term" value="F:heme binding"/>
    <property type="evidence" value="ECO:0007669"/>
    <property type="project" value="InterPro"/>
</dbReference>
<keyword evidence="2 4" id="KW-0479">Metal-binding</keyword>
<gene>
    <name evidence="6" type="ORF">SAMN05444171_3960</name>
</gene>
<feature type="domain" description="Cytochrome c" evidence="5">
    <location>
        <begin position="70"/>
        <end position="158"/>
    </location>
</feature>
<protein>
    <submittedName>
        <fullName evidence="6">Cytochrome c</fullName>
    </submittedName>
</protein>
<evidence type="ECO:0000256" key="2">
    <source>
        <dbReference type="ARBA" id="ARBA00022723"/>
    </source>
</evidence>
<evidence type="ECO:0000313" key="7">
    <source>
        <dbReference type="Proteomes" id="UP000183208"/>
    </source>
</evidence>
<dbReference type="Gene3D" id="1.10.760.10">
    <property type="entry name" value="Cytochrome c-like domain"/>
    <property type="match status" value="1"/>
</dbReference>